<dbReference type="EMBL" id="UINC01053175">
    <property type="protein sequence ID" value="SVB69378.1"/>
    <property type="molecule type" value="Genomic_DNA"/>
</dbReference>
<dbReference type="Gene3D" id="1.10.1060.10">
    <property type="entry name" value="Alpha-helical ferredoxin"/>
    <property type="match status" value="1"/>
</dbReference>
<accession>A0A382G288</accession>
<dbReference type="GO" id="GO:0051536">
    <property type="term" value="F:iron-sulfur cluster binding"/>
    <property type="evidence" value="ECO:0007669"/>
    <property type="project" value="InterPro"/>
</dbReference>
<dbReference type="InterPro" id="IPR017896">
    <property type="entry name" value="4Fe4S_Fe-S-bd"/>
</dbReference>
<dbReference type="SUPFAM" id="SSF46548">
    <property type="entry name" value="alpha-helical ferredoxin"/>
    <property type="match status" value="1"/>
</dbReference>
<feature type="non-terminal residue" evidence="2">
    <location>
        <position position="120"/>
    </location>
</feature>
<dbReference type="Pfam" id="PF13183">
    <property type="entry name" value="Fer4_8"/>
    <property type="match status" value="1"/>
</dbReference>
<dbReference type="AlphaFoldDB" id="A0A382G288"/>
<sequence length="120" mass="12981">MRDDALSACVGCGLCLPHCPTYRATGDERRSPRGRISLMKIVESGLAEPNAEWLAAMDTCIQCRGCEPACPSGVPFGELMADTQAFNSGTRRLPLRLRLGLRVLGRPQVLRVGTRLLALA</sequence>
<evidence type="ECO:0000259" key="1">
    <source>
        <dbReference type="PROSITE" id="PS51379"/>
    </source>
</evidence>
<gene>
    <name evidence="2" type="ORF">METZ01_LOCUS222232</name>
</gene>
<dbReference type="InterPro" id="IPR009051">
    <property type="entry name" value="Helical_ferredxn"/>
</dbReference>
<dbReference type="PROSITE" id="PS51379">
    <property type="entry name" value="4FE4S_FER_2"/>
    <property type="match status" value="2"/>
</dbReference>
<evidence type="ECO:0000313" key="2">
    <source>
        <dbReference type="EMBL" id="SVB69378.1"/>
    </source>
</evidence>
<feature type="domain" description="4Fe-4S ferredoxin-type" evidence="1">
    <location>
        <begin position="51"/>
        <end position="82"/>
    </location>
</feature>
<dbReference type="PROSITE" id="PS00198">
    <property type="entry name" value="4FE4S_FER_1"/>
    <property type="match status" value="2"/>
</dbReference>
<dbReference type="InterPro" id="IPR017900">
    <property type="entry name" value="4Fe4S_Fe_S_CS"/>
</dbReference>
<proteinExistence type="predicted"/>
<reference evidence="2" key="1">
    <citation type="submission" date="2018-05" db="EMBL/GenBank/DDBJ databases">
        <authorList>
            <person name="Lanie J.A."/>
            <person name="Ng W.-L."/>
            <person name="Kazmierczak K.M."/>
            <person name="Andrzejewski T.M."/>
            <person name="Davidsen T.M."/>
            <person name="Wayne K.J."/>
            <person name="Tettelin H."/>
            <person name="Glass J.I."/>
            <person name="Rusch D."/>
            <person name="Podicherti R."/>
            <person name="Tsui H.-C.T."/>
            <person name="Winkler M.E."/>
        </authorList>
    </citation>
    <scope>NUCLEOTIDE SEQUENCE</scope>
</reference>
<dbReference type="PANTHER" id="PTHR32479:SF17">
    <property type="entry name" value="GLYCOLATE OXIDASE IRON-SULFUR SUBUNIT"/>
    <property type="match status" value="1"/>
</dbReference>
<name>A0A382G288_9ZZZZ</name>
<protein>
    <recommendedName>
        <fullName evidence="1">4Fe-4S ferredoxin-type domain-containing protein</fullName>
    </recommendedName>
</protein>
<feature type="domain" description="4Fe-4S ferredoxin-type" evidence="1">
    <location>
        <begin position="1"/>
        <end position="29"/>
    </location>
</feature>
<organism evidence="2">
    <name type="scientific">marine metagenome</name>
    <dbReference type="NCBI Taxonomy" id="408172"/>
    <lineage>
        <taxon>unclassified sequences</taxon>
        <taxon>metagenomes</taxon>
        <taxon>ecological metagenomes</taxon>
    </lineage>
</organism>
<dbReference type="PANTHER" id="PTHR32479">
    <property type="entry name" value="GLYCOLATE OXIDASE IRON-SULFUR SUBUNIT"/>
    <property type="match status" value="1"/>
</dbReference>